<evidence type="ECO:0000256" key="5">
    <source>
        <dbReference type="ARBA" id="ARBA00022759"/>
    </source>
</evidence>
<keyword evidence="4" id="KW-0645">Protease</keyword>
<dbReference type="SUPFAM" id="SSF56672">
    <property type="entry name" value="DNA/RNA polymerases"/>
    <property type="match status" value="1"/>
</dbReference>
<dbReference type="InterPro" id="IPR036397">
    <property type="entry name" value="RNaseH_sf"/>
</dbReference>
<dbReference type="InterPro" id="IPR025724">
    <property type="entry name" value="GAG-pre-integrase_dom"/>
</dbReference>
<dbReference type="AlphaFoldDB" id="Q8W0U0"/>
<evidence type="ECO:0000256" key="8">
    <source>
        <dbReference type="ARBA" id="ARBA00030524"/>
    </source>
</evidence>
<keyword evidence="6" id="KW-0378">Hydrolase</keyword>
<dbReference type="Gene3D" id="3.30.420.10">
    <property type="entry name" value="Ribonuclease H-like superfamily/Ribonuclease H"/>
    <property type="match status" value="1"/>
</dbReference>
<dbReference type="InterPro" id="IPR043502">
    <property type="entry name" value="DNA/RNA_pol_sf"/>
</dbReference>
<evidence type="ECO:0000259" key="13">
    <source>
        <dbReference type="PROSITE" id="PS50994"/>
    </source>
</evidence>
<dbReference type="InterPro" id="IPR013103">
    <property type="entry name" value="RVT_2"/>
</dbReference>
<keyword evidence="7" id="KW-0695">RNA-directed DNA polymerase</keyword>
<dbReference type="Pfam" id="PF22936">
    <property type="entry name" value="Pol_BBD"/>
    <property type="match status" value="1"/>
</dbReference>
<reference evidence="14" key="4">
    <citation type="journal article" date="2004" name="Genome Res.">
        <title>Gene loss and movement in the maize genome.</title>
        <authorList>
            <person name="Lai J."/>
            <person name="Ma J."/>
            <person name="Swigonova Z."/>
            <person name="Ramakrishna W."/>
            <person name="Linton E."/>
            <person name="Llaca V."/>
            <person name="Tanyolac B."/>
            <person name="Park Y.J."/>
            <person name="Jeong O.Y."/>
            <person name="Bennetzen J.L."/>
            <person name="Messing J."/>
        </authorList>
    </citation>
    <scope>NUCLEOTIDE SEQUENCE</scope>
</reference>
<dbReference type="GO" id="GO:0003676">
    <property type="term" value="F:nucleic acid binding"/>
    <property type="evidence" value="ECO:0007669"/>
    <property type="project" value="InterPro"/>
</dbReference>
<dbReference type="PANTHER" id="PTHR11439">
    <property type="entry name" value="GAG-POL-RELATED RETROTRANSPOSON"/>
    <property type="match status" value="1"/>
</dbReference>
<dbReference type="Pfam" id="PF07727">
    <property type="entry name" value="RVT_2"/>
    <property type="match status" value="1"/>
</dbReference>
<name>Q8W0U0_SORBI</name>
<evidence type="ECO:0000256" key="6">
    <source>
        <dbReference type="ARBA" id="ARBA00022801"/>
    </source>
</evidence>
<dbReference type="PROSITE" id="PS00141">
    <property type="entry name" value="ASP_PROTEASE"/>
    <property type="match status" value="1"/>
</dbReference>
<evidence type="ECO:0000256" key="4">
    <source>
        <dbReference type="ARBA" id="ARBA00022750"/>
    </source>
</evidence>
<evidence type="ECO:0000256" key="2">
    <source>
        <dbReference type="ARBA" id="ARBA00022695"/>
    </source>
</evidence>
<keyword evidence="2" id="KW-0548">Nucleotidyltransferase</keyword>
<dbReference type="EMBL" id="AF466199">
    <property type="protein sequence ID" value="AAL68851.1"/>
    <property type="molecule type" value="Genomic_DNA"/>
</dbReference>
<evidence type="ECO:0000256" key="1">
    <source>
        <dbReference type="ARBA" id="ARBA00022679"/>
    </source>
</evidence>
<gene>
    <name evidence="14" type="primary">SB35P03.19</name>
</gene>
<dbReference type="CDD" id="cd09272">
    <property type="entry name" value="RNase_HI_RT_Ty1"/>
    <property type="match status" value="1"/>
</dbReference>
<feature type="domain" description="Integrase catalytic" evidence="13">
    <location>
        <begin position="227"/>
        <end position="321"/>
    </location>
</feature>
<dbReference type="SUPFAM" id="SSF53098">
    <property type="entry name" value="Ribonuclease H-like"/>
    <property type="match status" value="1"/>
</dbReference>
<evidence type="ECO:0000256" key="3">
    <source>
        <dbReference type="ARBA" id="ARBA00022722"/>
    </source>
</evidence>
<dbReference type="GO" id="GO:0006508">
    <property type="term" value="P:proteolysis"/>
    <property type="evidence" value="ECO:0007669"/>
    <property type="project" value="InterPro"/>
</dbReference>
<evidence type="ECO:0000256" key="10">
    <source>
        <dbReference type="ARBA" id="ARBA00033113"/>
    </source>
</evidence>
<accession>Q8W0U0</accession>
<sequence length="1082" mass="121582">MDEEMCLVDSGTTNSILREIKYFQTLTKSKGNVLTIAGRDAVIAGSGRAIITLPMGTTITIEDALLYPDSTRTLLSYRDIRKNGYHIETHHQNNEEFLLITKDNGYDRDTLERIPSTSSGLYYSYIKPVQHVAYKVIFQNVNAFQTWHDRLGHPGIGMMRKITSNSVGHSLTNAKFPQSSDYTCTTCATGKLILRPSSLKIKVEPLNFLERIQGDICGPINPLSGPFRMDNAAEFSSRAFNDYCMALGIQVQHSVPYVHTQNGLAESLIKRIKLIARPLLQNCNLPTSCWGHAVLHTAELIQLRPTAYHATSPLQLVHGNPPSISHLRKFGCATYVPISPPKRTTMGPYRKLGIYVGYKSPSIIKYLEPTTGDLFTARYTDCIFNEDHFPALGGDLPHHKQCQKINWDAPNIPNSDPHTSESELQVQKIINLQHIANNVPDAFTDYKGVTKSYNPARNVPERVEVPNKTTQLPSKRGRSTAISTDTASSKQRKRKTKSSDPVNAAQPHVEKHPMEVQPSHPTSTVHSITDAGTSEYPDATILGNNDASKRVHEISINYAETGESFDRKTTIVDSYFSAMIVEILENDPDPKTMAECKTRSDWNQWKDAIQAEISSLTKRQVFSQVIPTPPQVFPVGFKWVFVRKRNENNEVVRHKARLVAQGFTQRPGIDFNETYSPVMGGITFRYLISLAVQNRLSMQLMDVVTAYLYGSLDSDIYMKVPDGIPIPNQNTNRNMYCVKLQKSLYGLKQSGRMWYNRLSEYLLQKGYSNSDGCPCVFIKKSQTGFCIISVYVDDLNIIGHKQDIDEACKHLKTEFELKDLGKTKFCLGLQLEHLSTGIFVHQSAYVQKVLERFNMDKAYPSKTPMVVRSLGLNTDPFRPQDEGEEILGPHVPYLSAVGALMYLANSTRPDIAFAVNLLARHSAAPTKRHWTGVKQILRYVNGTRDLGLFFQRGTNPEMIGYTDAGYQSDPHNGRSQTGFVFLQNGTAISWTSSKQTLATTSTNHSEIVALYEASCECVWLRRMINHIQQSCGLKAIIAPTIIYEDNAACVTQMETGYIKSNINKHISPKLFYPHELQQKRRD</sequence>
<dbReference type="InterPro" id="IPR001969">
    <property type="entry name" value="Aspartic_peptidase_AS"/>
</dbReference>
<dbReference type="InterPro" id="IPR012337">
    <property type="entry name" value="RNaseH-like_sf"/>
</dbReference>
<evidence type="ECO:0000256" key="12">
    <source>
        <dbReference type="SAM" id="MobiDB-lite"/>
    </source>
</evidence>
<organism evidence="14">
    <name type="scientific">Sorghum bicolor</name>
    <name type="common">Sorghum</name>
    <name type="synonym">Sorghum vulgare</name>
    <dbReference type="NCBI Taxonomy" id="4558"/>
    <lineage>
        <taxon>Eukaryota</taxon>
        <taxon>Viridiplantae</taxon>
        <taxon>Streptophyta</taxon>
        <taxon>Embryophyta</taxon>
        <taxon>Tracheophyta</taxon>
        <taxon>Spermatophyta</taxon>
        <taxon>Magnoliopsida</taxon>
        <taxon>Liliopsida</taxon>
        <taxon>Poales</taxon>
        <taxon>Poaceae</taxon>
        <taxon>PACMAD clade</taxon>
        <taxon>Panicoideae</taxon>
        <taxon>Andropogonodae</taxon>
        <taxon>Andropogoneae</taxon>
        <taxon>Sorghinae</taxon>
        <taxon>Sorghum</taxon>
    </lineage>
</organism>
<reference evidence="14" key="3">
    <citation type="journal article" date="2004" name="Genome Res.">
        <title>Close split of sorghum and maize genome progenitors.</title>
        <authorList>
            <person name="Swigonova Z."/>
            <person name="Lai J."/>
            <person name="Ma J."/>
            <person name="Ramakrishna W."/>
            <person name="Llaca V."/>
            <person name="Bennetzen J.L."/>
            <person name="Messing J."/>
        </authorList>
    </citation>
    <scope>NUCLEOTIDE SEQUENCE</scope>
</reference>
<evidence type="ECO:0000256" key="7">
    <source>
        <dbReference type="ARBA" id="ARBA00022918"/>
    </source>
</evidence>
<dbReference type="InterPro" id="IPR054722">
    <property type="entry name" value="PolX-like_BBD"/>
</dbReference>
<dbReference type="GO" id="GO:0004519">
    <property type="term" value="F:endonuclease activity"/>
    <property type="evidence" value="ECO:0007669"/>
    <property type="project" value="UniProtKB-KW"/>
</dbReference>
<reference evidence="14" key="1">
    <citation type="submission" date="2002-01" db="EMBL/GenBank/DDBJ databases">
        <authorList>
            <person name="Park Y.-J."/>
            <person name="Ramakrishna W."/>
            <person name="SanMiguel P."/>
            <person name="Emberton J."/>
            <person name="Bennetzen J."/>
        </authorList>
    </citation>
    <scope>NUCLEOTIDE SEQUENCE</scope>
</reference>
<dbReference type="PROSITE" id="PS50994">
    <property type="entry name" value="INTEGRASE"/>
    <property type="match status" value="1"/>
</dbReference>
<dbReference type="Pfam" id="PF13976">
    <property type="entry name" value="gag_pre-integrs"/>
    <property type="match status" value="1"/>
</dbReference>
<dbReference type="PANTHER" id="PTHR11439:SF486">
    <property type="entry name" value="RLK (RECEPTOR-LIKE KINASE) PROTEIN, PUTATIVE-RELATED"/>
    <property type="match status" value="1"/>
</dbReference>
<keyword evidence="5" id="KW-0255">Endonuclease</keyword>
<dbReference type="GO" id="GO:0003964">
    <property type="term" value="F:RNA-directed DNA polymerase activity"/>
    <property type="evidence" value="ECO:0007669"/>
    <property type="project" value="UniProtKB-KW"/>
</dbReference>
<protein>
    <recommendedName>
        <fullName evidence="8">Gag-Pol-p199</fullName>
    </recommendedName>
    <alternativeName>
        <fullName evidence="9">TY1A-TY1B</fullName>
    </alternativeName>
    <alternativeName>
        <fullName evidence="10">p190</fullName>
    </alternativeName>
</protein>
<keyword evidence="3" id="KW-0540">Nuclease</keyword>
<dbReference type="GO" id="GO:0004190">
    <property type="term" value="F:aspartic-type endopeptidase activity"/>
    <property type="evidence" value="ECO:0007669"/>
    <property type="project" value="UniProtKB-KW"/>
</dbReference>
<reference evidence="14" key="2">
    <citation type="submission" date="2002-01" db="EMBL/GenBank/DDBJ databases">
        <authorList>
            <person name="Llaca V."/>
            <person name="Young S."/>
            <person name="Kovchok S."/>
            <person name="Messing J."/>
        </authorList>
    </citation>
    <scope>NUCLEOTIDE SEQUENCE</scope>
</reference>
<evidence type="ECO:0000256" key="11">
    <source>
        <dbReference type="ARBA" id="ARBA00057243"/>
    </source>
</evidence>
<dbReference type="InterPro" id="IPR001584">
    <property type="entry name" value="Integrase_cat-core"/>
</dbReference>
<feature type="region of interest" description="Disordered" evidence="12">
    <location>
        <begin position="453"/>
        <end position="527"/>
    </location>
</feature>
<keyword evidence="4" id="KW-0064">Aspartyl protease</keyword>
<dbReference type="GO" id="GO:0015074">
    <property type="term" value="P:DNA integration"/>
    <property type="evidence" value="ECO:0007669"/>
    <property type="project" value="InterPro"/>
</dbReference>
<proteinExistence type="predicted"/>
<evidence type="ECO:0000313" key="14">
    <source>
        <dbReference type="EMBL" id="AAL68851.1"/>
    </source>
</evidence>
<evidence type="ECO:0000256" key="9">
    <source>
        <dbReference type="ARBA" id="ARBA00032154"/>
    </source>
</evidence>
<comment type="function">
    <text evidence="11">Capsid protein (CA) is the structural component of the virus-like particle (VLP), forming the shell that encapsulates the retrotransposons dimeric RNA genome. The particles are assembled from trimer-clustered units and there are holes in the capsid shells that allow for the diffusion of macromolecules. CA also has nucleocapsid-like chaperone activity, promoting primer tRNA(i)-Met annealing to the multipartite primer-binding site (PBS), dimerization of Ty1 RNA and initiation of reverse transcription.</text>
</comment>
<keyword evidence="1" id="KW-0808">Transferase</keyword>